<dbReference type="Pfam" id="PF01554">
    <property type="entry name" value="MatE"/>
    <property type="match status" value="1"/>
</dbReference>
<name>A0A932M054_UNCTE</name>
<reference evidence="3" key="1">
    <citation type="submission" date="2020-07" db="EMBL/GenBank/DDBJ databases">
        <title>Huge and variable diversity of episymbiotic CPR bacteria and DPANN archaea in groundwater ecosystems.</title>
        <authorList>
            <person name="He C.Y."/>
            <person name="Keren R."/>
            <person name="Whittaker M."/>
            <person name="Farag I.F."/>
            <person name="Doudna J."/>
            <person name="Cate J.H.D."/>
            <person name="Banfield J.F."/>
        </authorList>
    </citation>
    <scope>NUCLEOTIDE SEQUENCE</scope>
    <source>
        <strain evidence="3">NC_groundwater_717_Ag_S-0.2um_59_8</strain>
    </source>
</reference>
<keyword evidence="2" id="KW-0472">Membrane</keyword>
<accession>A0A932M054</accession>
<dbReference type="AlphaFoldDB" id="A0A932M054"/>
<dbReference type="GO" id="GO:0005886">
    <property type="term" value="C:plasma membrane"/>
    <property type="evidence" value="ECO:0007669"/>
    <property type="project" value="TreeGrafter"/>
</dbReference>
<evidence type="ECO:0000256" key="2">
    <source>
        <dbReference type="SAM" id="Phobius"/>
    </source>
</evidence>
<dbReference type="PANTHER" id="PTHR43298">
    <property type="entry name" value="MULTIDRUG RESISTANCE PROTEIN NORM-RELATED"/>
    <property type="match status" value="1"/>
</dbReference>
<feature type="transmembrane region" description="Helical" evidence="2">
    <location>
        <begin position="59"/>
        <end position="80"/>
    </location>
</feature>
<keyword evidence="2" id="KW-0812">Transmembrane</keyword>
<feature type="transmembrane region" description="Helical" evidence="2">
    <location>
        <begin position="129"/>
        <end position="150"/>
    </location>
</feature>
<dbReference type="Proteomes" id="UP000741360">
    <property type="component" value="Unassembled WGS sequence"/>
</dbReference>
<evidence type="ECO:0000256" key="1">
    <source>
        <dbReference type="ARBA" id="ARBA00022448"/>
    </source>
</evidence>
<comment type="caution">
    <text evidence="3">The sequence shown here is derived from an EMBL/GenBank/DDBJ whole genome shotgun (WGS) entry which is preliminary data.</text>
</comment>
<dbReference type="GO" id="GO:0042910">
    <property type="term" value="F:xenobiotic transmembrane transporter activity"/>
    <property type="evidence" value="ECO:0007669"/>
    <property type="project" value="InterPro"/>
</dbReference>
<organism evidence="3 4">
    <name type="scientific">Tectimicrobiota bacterium</name>
    <dbReference type="NCBI Taxonomy" id="2528274"/>
    <lineage>
        <taxon>Bacteria</taxon>
        <taxon>Pseudomonadati</taxon>
        <taxon>Nitrospinota/Tectimicrobiota group</taxon>
        <taxon>Candidatus Tectimicrobiota</taxon>
    </lineage>
</organism>
<evidence type="ECO:0000313" key="4">
    <source>
        <dbReference type="Proteomes" id="UP000741360"/>
    </source>
</evidence>
<feature type="transmembrane region" description="Helical" evidence="2">
    <location>
        <begin position="156"/>
        <end position="180"/>
    </location>
</feature>
<gene>
    <name evidence="3" type="ORF">HYY65_04225</name>
</gene>
<protein>
    <recommendedName>
        <fullName evidence="5">MATE family efflux transporter</fullName>
    </recommendedName>
</protein>
<dbReference type="InterPro" id="IPR002528">
    <property type="entry name" value="MATE_fam"/>
</dbReference>
<dbReference type="EMBL" id="JACPSX010000075">
    <property type="protein sequence ID" value="MBI3014275.1"/>
    <property type="molecule type" value="Genomic_DNA"/>
</dbReference>
<feature type="transmembrane region" description="Helical" evidence="2">
    <location>
        <begin position="100"/>
        <end position="117"/>
    </location>
</feature>
<sequence length="190" mass="20341">MLLMRIVAGYGTAALAAYGVGLRIDLAMKTPGWGFSSSVITLVGQNLGAGKPERAEKSVWVIMAMYLAFAALCGLAFFFAPGAVMGIFTRDPEVLQIGSQYLRIMTFGYIFIAVAMVSDRAMSGAGDTVTPMVVACISLVVLQLSGALLLPRITGLGALGIWIAIALSYGIWAGTILRFFRQGQWKHRKL</sequence>
<dbReference type="GO" id="GO:0015297">
    <property type="term" value="F:antiporter activity"/>
    <property type="evidence" value="ECO:0007669"/>
    <property type="project" value="InterPro"/>
</dbReference>
<proteinExistence type="predicted"/>
<keyword evidence="2" id="KW-1133">Transmembrane helix</keyword>
<evidence type="ECO:0000313" key="3">
    <source>
        <dbReference type="EMBL" id="MBI3014275.1"/>
    </source>
</evidence>
<dbReference type="PANTHER" id="PTHR43298:SF2">
    <property type="entry name" value="FMN_FAD EXPORTER YEEO-RELATED"/>
    <property type="match status" value="1"/>
</dbReference>
<keyword evidence="1" id="KW-0813">Transport</keyword>
<evidence type="ECO:0008006" key="5">
    <source>
        <dbReference type="Google" id="ProtNLM"/>
    </source>
</evidence>
<dbReference type="InterPro" id="IPR050222">
    <property type="entry name" value="MATE_MdtK"/>
</dbReference>